<evidence type="ECO:0000256" key="1">
    <source>
        <dbReference type="SAM" id="SignalP"/>
    </source>
</evidence>
<name>A0A8I1GEM0_9HYPH</name>
<evidence type="ECO:0000313" key="4">
    <source>
        <dbReference type="Proteomes" id="UP000623250"/>
    </source>
</evidence>
<feature type="signal peptide" evidence="1">
    <location>
        <begin position="1"/>
        <end position="15"/>
    </location>
</feature>
<proteinExistence type="predicted"/>
<sequence>MSPLRFLFVAMVAFAAPVLTHAHSDDDHDAALEAVEKKDIRQLADILGSVRDRLPGEVVGIEIERKHGVWYYEFRTVDKAGRIFEVYVDAKTAEIAKIKEK</sequence>
<keyword evidence="4" id="KW-1185">Reference proteome</keyword>
<dbReference type="Proteomes" id="UP000623250">
    <property type="component" value="Unassembled WGS sequence"/>
</dbReference>
<feature type="chain" id="PRO_5034212759" evidence="1">
    <location>
        <begin position="16"/>
        <end position="101"/>
    </location>
</feature>
<dbReference type="Pfam" id="PF03413">
    <property type="entry name" value="PepSY"/>
    <property type="match status" value="1"/>
</dbReference>
<accession>A0A8I1GEM0</accession>
<evidence type="ECO:0000259" key="2">
    <source>
        <dbReference type="Pfam" id="PF03413"/>
    </source>
</evidence>
<organism evidence="3 4">
    <name type="scientific">Rhodomicrobium udaipurense</name>
    <dbReference type="NCBI Taxonomy" id="1202716"/>
    <lineage>
        <taxon>Bacteria</taxon>
        <taxon>Pseudomonadati</taxon>
        <taxon>Pseudomonadota</taxon>
        <taxon>Alphaproteobacteria</taxon>
        <taxon>Hyphomicrobiales</taxon>
        <taxon>Hyphomicrobiaceae</taxon>
        <taxon>Rhodomicrobium</taxon>
    </lineage>
</organism>
<dbReference type="EMBL" id="JAEMUK010000014">
    <property type="protein sequence ID" value="MBJ7543374.1"/>
    <property type="molecule type" value="Genomic_DNA"/>
</dbReference>
<gene>
    <name evidence="3" type="ORF">JDN41_07370</name>
</gene>
<feature type="domain" description="PepSY" evidence="2">
    <location>
        <begin position="38"/>
        <end position="98"/>
    </location>
</feature>
<dbReference type="AlphaFoldDB" id="A0A8I1GEM0"/>
<dbReference type="InterPro" id="IPR025711">
    <property type="entry name" value="PepSY"/>
</dbReference>
<protein>
    <submittedName>
        <fullName evidence="3">PepSY domain-containing protein</fullName>
    </submittedName>
</protein>
<dbReference type="RefSeq" id="WP_081796736.1">
    <property type="nucleotide sequence ID" value="NZ_JAEMUK010000014.1"/>
</dbReference>
<evidence type="ECO:0000313" key="3">
    <source>
        <dbReference type="EMBL" id="MBJ7543374.1"/>
    </source>
</evidence>
<keyword evidence="1" id="KW-0732">Signal</keyword>
<reference evidence="3 4" key="1">
    <citation type="submission" date="2020-12" db="EMBL/GenBank/DDBJ databases">
        <title>Revised draft genomes of Rhodomicrobium vannielii ATCC 17100 and Rhodomicrobium udaipurense JA643.</title>
        <authorList>
            <person name="Conners E.M."/>
            <person name="Davenport E.J."/>
            <person name="Bose A."/>
        </authorList>
    </citation>
    <scope>NUCLEOTIDE SEQUENCE [LARGE SCALE GENOMIC DNA]</scope>
    <source>
        <strain evidence="3 4">JA643</strain>
    </source>
</reference>
<dbReference type="Gene3D" id="3.10.450.40">
    <property type="match status" value="1"/>
</dbReference>
<comment type="caution">
    <text evidence="3">The sequence shown here is derived from an EMBL/GenBank/DDBJ whole genome shotgun (WGS) entry which is preliminary data.</text>
</comment>